<dbReference type="InterPro" id="IPR029058">
    <property type="entry name" value="AB_hydrolase_fold"/>
</dbReference>
<keyword evidence="1 4" id="KW-0378">Hydrolase</keyword>
<accession>A0AAJ0BKM4</accession>
<evidence type="ECO:0000256" key="2">
    <source>
        <dbReference type="SAM" id="SignalP"/>
    </source>
</evidence>
<dbReference type="EMBL" id="MU839828">
    <property type="protein sequence ID" value="KAK1760028.1"/>
    <property type="molecule type" value="Genomic_DNA"/>
</dbReference>
<dbReference type="GO" id="GO:0016020">
    <property type="term" value="C:membrane"/>
    <property type="evidence" value="ECO:0007669"/>
    <property type="project" value="TreeGrafter"/>
</dbReference>
<comment type="caution">
    <text evidence="4">The sequence shown here is derived from an EMBL/GenBank/DDBJ whole genome shotgun (WGS) entry which is preliminary data.</text>
</comment>
<dbReference type="Proteomes" id="UP001239445">
    <property type="component" value="Unassembled WGS sequence"/>
</dbReference>
<dbReference type="PRINTS" id="PR00412">
    <property type="entry name" value="EPOXHYDRLASE"/>
</dbReference>
<feature type="domain" description="AB hydrolase-1" evidence="3">
    <location>
        <begin position="49"/>
        <end position="287"/>
    </location>
</feature>
<dbReference type="PANTHER" id="PTHR43798:SF31">
    <property type="entry name" value="AB HYDROLASE SUPERFAMILY PROTEIN YCLE"/>
    <property type="match status" value="1"/>
</dbReference>
<evidence type="ECO:0000313" key="4">
    <source>
        <dbReference type="EMBL" id="KAK1760028.1"/>
    </source>
</evidence>
<proteinExistence type="predicted"/>
<feature type="signal peptide" evidence="2">
    <location>
        <begin position="1"/>
        <end position="17"/>
    </location>
</feature>
<dbReference type="Pfam" id="PF00561">
    <property type="entry name" value="Abhydrolase_1"/>
    <property type="match status" value="1"/>
</dbReference>
<sequence>MKLQFLLTFFVFHLAAAASMKPQSAPVIKTQDGIGLRYNQTGPKNGQQLLFVPGWRQAAVEWRKQVEYFSQVGFRVTTFDMRGHGDSDKPDFGYRVSRFAADLNDVLTQLDLRDVTIIGHSMGSSLSWAWWDQYPDSHRRVAKFVFVDQSAVIVKNPHWTDAQAAEVSAIFGPGPIYDIAADLANQLEPLVRSMFTPSVSEADFEWVLDQNKKMSDANAAALFVDHSFRDWRDVLPRITVPALVLSGELSVFPHAGIAWIATQIPGAKSYTFTAAEKGSHFVFWENPERFNEVVYDFVKR</sequence>
<dbReference type="GO" id="GO:0016787">
    <property type="term" value="F:hydrolase activity"/>
    <property type="evidence" value="ECO:0007669"/>
    <property type="project" value="UniProtKB-KW"/>
</dbReference>
<evidence type="ECO:0000256" key="1">
    <source>
        <dbReference type="ARBA" id="ARBA00022801"/>
    </source>
</evidence>
<dbReference type="InterPro" id="IPR000073">
    <property type="entry name" value="AB_hydrolase_1"/>
</dbReference>
<dbReference type="AlphaFoldDB" id="A0AAJ0BKM4"/>
<organism evidence="4 5">
    <name type="scientific">Echria macrotheca</name>
    <dbReference type="NCBI Taxonomy" id="438768"/>
    <lineage>
        <taxon>Eukaryota</taxon>
        <taxon>Fungi</taxon>
        <taxon>Dikarya</taxon>
        <taxon>Ascomycota</taxon>
        <taxon>Pezizomycotina</taxon>
        <taxon>Sordariomycetes</taxon>
        <taxon>Sordariomycetidae</taxon>
        <taxon>Sordariales</taxon>
        <taxon>Schizotheciaceae</taxon>
        <taxon>Echria</taxon>
    </lineage>
</organism>
<dbReference type="InterPro" id="IPR050266">
    <property type="entry name" value="AB_hydrolase_sf"/>
</dbReference>
<evidence type="ECO:0000313" key="5">
    <source>
        <dbReference type="Proteomes" id="UP001239445"/>
    </source>
</evidence>
<protein>
    <submittedName>
        <fullName evidence="4">AB hydrolase superfamily protein YdjP</fullName>
    </submittedName>
</protein>
<name>A0AAJ0BKM4_9PEZI</name>
<keyword evidence="5" id="KW-1185">Reference proteome</keyword>
<feature type="chain" id="PRO_5042562104" evidence="2">
    <location>
        <begin position="18"/>
        <end position="300"/>
    </location>
</feature>
<dbReference type="SUPFAM" id="SSF53474">
    <property type="entry name" value="alpha/beta-Hydrolases"/>
    <property type="match status" value="1"/>
</dbReference>
<dbReference type="Gene3D" id="3.40.50.1820">
    <property type="entry name" value="alpha/beta hydrolase"/>
    <property type="match status" value="1"/>
</dbReference>
<evidence type="ECO:0000259" key="3">
    <source>
        <dbReference type="Pfam" id="PF00561"/>
    </source>
</evidence>
<dbReference type="InterPro" id="IPR000639">
    <property type="entry name" value="Epox_hydrolase-like"/>
</dbReference>
<dbReference type="PANTHER" id="PTHR43798">
    <property type="entry name" value="MONOACYLGLYCEROL LIPASE"/>
    <property type="match status" value="1"/>
</dbReference>
<reference evidence="4" key="1">
    <citation type="submission" date="2023-06" db="EMBL/GenBank/DDBJ databases">
        <title>Genome-scale phylogeny and comparative genomics of the fungal order Sordariales.</title>
        <authorList>
            <consortium name="Lawrence Berkeley National Laboratory"/>
            <person name="Hensen N."/>
            <person name="Bonometti L."/>
            <person name="Westerberg I."/>
            <person name="Brannstrom I.O."/>
            <person name="Guillou S."/>
            <person name="Cros-Aarteil S."/>
            <person name="Calhoun S."/>
            <person name="Haridas S."/>
            <person name="Kuo A."/>
            <person name="Mondo S."/>
            <person name="Pangilinan J."/>
            <person name="Riley R."/>
            <person name="Labutti K."/>
            <person name="Andreopoulos B."/>
            <person name="Lipzen A."/>
            <person name="Chen C."/>
            <person name="Yanf M."/>
            <person name="Daum C."/>
            <person name="Ng V."/>
            <person name="Clum A."/>
            <person name="Steindorff A."/>
            <person name="Ohm R."/>
            <person name="Martin F."/>
            <person name="Silar P."/>
            <person name="Natvig D."/>
            <person name="Lalanne C."/>
            <person name="Gautier V."/>
            <person name="Ament-Velasquez S.L."/>
            <person name="Kruys A."/>
            <person name="Hutchinson M.I."/>
            <person name="Powell A.J."/>
            <person name="Barry K."/>
            <person name="Miller A.N."/>
            <person name="Grigoriev I.V."/>
            <person name="Debuchy R."/>
            <person name="Gladieux P."/>
            <person name="Thoren M.H."/>
            <person name="Johannesson H."/>
        </authorList>
    </citation>
    <scope>NUCLEOTIDE SEQUENCE</scope>
    <source>
        <strain evidence="4">PSN4</strain>
    </source>
</reference>
<keyword evidence="2" id="KW-0732">Signal</keyword>
<gene>
    <name evidence="4" type="ORF">QBC47DRAFT_316976</name>
</gene>